<dbReference type="EC" id="1.13.11.4" evidence="5"/>
<gene>
    <name evidence="5" type="ORF">BKA16_000118</name>
</gene>
<keyword evidence="2 5" id="KW-0560">Oxidoreductase</keyword>
<keyword evidence="1 5" id="KW-0223">Dioxygenase</keyword>
<dbReference type="SUPFAM" id="SSF51182">
    <property type="entry name" value="RmlC-like cupins"/>
    <property type="match status" value="1"/>
</dbReference>
<comment type="caution">
    <text evidence="5">The sequence shown here is derived from an EMBL/GenBank/DDBJ whole genome shotgun (WGS) entry which is preliminary data.</text>
</comment>
<dbReference type="InterPro" id="IPR011051">
    <property type="entry name" value="RmlC_Cupin_sf"/>
</dbReference>
<dbReference type="EMBL" id="JACIFP010000001">
    <property type="protein sequence ID" value="MBB4133566.1"/>
    <property type="molecule type" value="Genomic_DNA"/>
</dbReference>
<name>A0A840EUP6_9ACTN</name>
<dbReference type="Gene3D" id="2.60.120.10">
    <property type="entry name" value="Jelly Rolls"/>
    <property type="match status" value="1"/>
</dbReference>
<dbReference type="CDD" id="cd06992">
    <property type="entry name" value="cupin_GDO-like_C"/>
    <property type="match status" value="1"/>
</dbReference>
<reference evidence="5 6" key="1">
    <citation type="submission" date="2020-08" db="EMBL/GenBank/DDBJ databases">
        <title>Sequencing the genomes of 1000 actinobacteria strains.</title>
        <authorList>
            <person name="Klenk H.-P."/>
        </authorList>
    </citation>
    <scope>NUCLEOTIDE SEQUENCE [LARGE SCALE GENOMIC DNA]</scope>
    <source>
        <strain evidence="5 6">DSM 45298</strain>
    </source>
</reference>
<evidence type="ECO:0000313" key="6">
    <source>
        <dbReference type="Proteomes" id="UP000551501"/>
    </source>
</evidence>
<sequence length="359" mass="40720">MTETTTRSSDVEARRRLRDRLGKDGLRISQPDEPPLFTRRPESTMRPMHWKWADLRGYLEELGRVLDLTPGGDRRTLRLANPGLEYGTTPTFWASIQYINPGEVATAHRHTPDAFRFIMHGDGCSTTVEGENYLMNEGDLVLTPNWMYHDHVHHGDEPMIWLDVLDVSVMKKLHNIHFDPLPTDTQVVGEYPETSYRSFGSGTMRPVGRVERPFGNPLLAYPKAQTDSAMEMAKGLEPDPVDDVILEYQDPTTGGSALPSLSMKSQIIRPGFEGRAHRHTGSKVYYVTEGSGTTVVEGHRFDWAEGDFFSIPPWATHRHLNGGTEEAKLFRVDDSPIFRYLRTFHEEILDDAGEAEVQR</sequence>
<keyword evidence="6" id="KW-1185">Reference proteome</keyword>
<accession>A0A840EUP6</accession>
<dbReference type="InterPro" id="IPR014710">
    <property type="entry name" value="RmlC-like_jellyroll"/>
</dbReference>
<evidence type="ECO:0000256" key="3">
    <source>
        <dbReference type="SAM" id="MobiDB-lite"/>
    </source>
</evidence>
<evidence type="ECO:0000259" key="4">
    <source>
        <dbReference type="Pfam" id="PF07883"/>
    </source>
</evidence>
<evidence type="ECO:0000256" key="1">
    <source>
        <dbReference type="ARBA" id="ARBA00022964"/>
    </source>
</evidence>
<dbReference type="PANTHER" id="PTHR41517:SF1">
    <property type="entry name" value="CUPIN"/>
    <property type="match status" value="1"/>
</dbReference>
<dbReference type="AlphaFoldDB" id="A0A840EUP6"/>
<feature type="region of interest" description="Disordered" evidence="3">
    <location>
        <begin position="20"/>
        <end position="41"/>
    </location>
</feature>
<dbReference type="InterPro" id="IPR013096">
    <property type="entry name" value="Cupin_2"/>
</dbReference>
<evidence type="ECO:0000256" key="2">
    <source>
        <dbReference type="ARBA" id="ARBA00023002"/>
    </source>
</evidence>
<dbReference type="Pfam" id="PF07883">
    <property type="entry name" value="Cupin_2"/>
    <property type="match status" value="2"/>
</dbReference>
<evidence type="ECO:0000313" key="5">
    <source>
        <dbReference type="EMBL" id="MBB4133566.1"/>
    </source>
</evidence>
<feature type="domain" description="Cupin type-2" evidence="4">
    <location>
        <begin position="97"/>
        <end position="164"/>
    </location>
</feature>
<dbReference type="RefSeq" id="WP_183368745.1">
    <property type="nucleotide sequence ID" value="NZ_BAABHL010000113.1"/>
</dbReference>
<protein>
    <submittedName>
        <fullName evidence="5">Gentisate 1,2-dioxygenase</fullName>
        <ecNumber evidence="5">1.13.11.4</ecNumber>
    </submittedName>
</protein>
<proteinExistence type="predicted"/>
<feature type="domain" description="Cupin type-2" evidence="4">
    <location>
        <begin position="267"/>
        <end position="330"/>
    </location>
</feature>
<dbReference type="CDD" id="cd02216">
    <property type="entry name" value="cupin_GDO-like_N"/>
    <property type="match status" value="1"/>
</dbReference>
<dbReference type="Proteomes" id="UP000551501">
    <property type="component" value="Unassembled WGS sequence"/>
</dbReference>
<dbReference type="InterPro" id="IPR047183">
    <property type="entry name" value="GDO-like"/>
</dbReference>
<dbReference type="GO" id="GO:0047922">
    <property type="term" value="F:gentisate 1,2-dioxygenase activity"/>
    <property type="evidence" value="ECO:0007669"/>
    <property type="project" value="UniProtKB-EC"/>
</dbReference>
<dbReference type="PANTHER" id="PTHR41517">
    <property type="entry name" value="1,2-DIOXYGENASE PROTEIN-RELATED"/>
    <property type="match status" value="1"/>
</dbReference>
<organism evidence="5 6">
    <name type="scientific">Gordonia humi</name>
    <dbReference type="NCBI Taxonomy" id="686429"/>
    <lineage>
        <taxon>Bacteria</taxon>
        <taxon>Bacillati</taxon>
        <taxon>Actinomycetota</taxon>
        <taxon>Actinomycetes</taxon>
        <taxon>Mycobacteriales</taxon>
        <taxon>Gordoniaceae</taxon>
        <taxon>Gordonia</taxon>
    </lineage>
</organism>